<dbReference type="InterPro" id="IPR014031">
    <property type="entry name" value="Ketoacyl_synth_C"/>
</dbReference>
<feature type="region of interest" description="Disordered" evidence="4">
    <location>
        <begin position="297"/>
        <end position="339"/>
    </location>
</feature>
<feature type="domain" description="Ketosynthase family 3 (KS3)" evidence="5">
    <location>
        <begin position="10"/>
        <end position="423"/>
    </location>
</feature>
<dbReference type="Gene3D" id="3.40.47.10">
    <property type="match status" value="1"/>
</dbReference>
<dbReference type="InterPro" id="IPR020841">
    <property type="entry name" value="PKS_Beta-ketoAc_synthase_dom"/>
</dbReference>
<evidence type="ECO:0000256" key="3">
    <source>
        <dbReference type="RuleBase" id="RU003694"/>
    </source>
</evidence>
<feature type="compositionally biased region" description="Low complexity" evidence="4">
    <location>
        <begin position="297"/>
        <end position="326"/>
    </location>
</feature>
<evidence type="ECO:0000313" key="7">
    <source>
        <dbReference type="Proteomes" id="UP000658320"/>
    </source>
</evidence>
<dbReference type="Proteomes" id="UP000658320">
    <property type="component" value="Unassembled WGS sequence"/>
</dbReference>
<accession>A0A918CEZ1</accession>
<keyword evidence="7" id="KW-1185">Reference proteome</keyword>
<protein>
    <submittedName>
        <fullName evidence="6">Beta-ketoacyl synthetase</fullName>
    </submittedName>
</protein>
<dbReference type="PROSITE" id="PS52004">
    <property type="entry name" value="KS3_2"/>
    <property type="match status" value="1"/>
</dbReference>
<evidence type="ECO:0000256" key="1">
    <source>
        <dbReference type="ARBA" id="ARBA00008467"/>
    </source>
</evidence>
<dbReference type="GO" id="GO:0004315">
    <property type="term" value="F:3-oxoacyl-[acyl-carrier-protein] synthase activity"/>
    <property type="evidence" value="ECO:0007669"/>
    <property type="project" value="TreeGrafter"/>
</dbReference>
<keyword evidence="2 3" id="KW-0808">Transferase</keyword>
<dbReference type="SUPFAM" id="SSF53901">
    <property type="entry name" value="Thiolase-like"/>
    <property type="match status" value="1"/>
</dbReference>
<dbReference type="PANTHER" id="PTHR11712:SF347">
    <property type="entry name" value="BETA KETOACYL-ACYL CARRIER PROTEIN SYNTHASE"/>
    <property type="match status" value="1"/>
</dbReference>
<evidence type="ECO:0000256" key="4">
    <source>
        <dbReference type="SAM" id="MobiDB-lite"/>
    </source>
</evidence>
<name>A0A918CEZ1_9ACTN</name>
<dbReference type="EMBL" id="BMSX01000008">
    <property type="protein sequence ID" value="GGR19535.1"/>
    <property type="molecule type" value="Genomic_DNA"/>
</dbReference>
<dbReference type="PANTHER" id="PTHR11712">
    <property type="entry name" value="POLYKETIDE SYNTHASE-RELATED"/>
    <property type="match status" value="1"/>
</dbReference>
<dbReference type="SMART" id="SM00825">
    <property type="entry name" value="PKS_KS"/>
    <property type="match status" value="1"/>
</dbReference>
<sequence length="425" mass="41722">MGGFLAADRDRAVCITGMGWTTALGDGLEEVWQHLMSGRSGVRALPGDGGPPAPAAALLADGGPTEPPSKRQISLAVTTASAALRNAGCPAGDVGTLVLGSSLGPHLDDAAETSPHALTATVAEQLGVARSASVSTACSSGADAVLAGAALLTAGEAERCLCGGIDLLTQGKLLGHQALGTLSASGTVRPFDTDRDGTLFGEGAGFLLLETRAAATARGARVLGELRGWGASNDGTGPTAPDETGAGAVLAVRRALSRAGAAPRDIAVINAHGTGTRANDTAEAACYSTVFGPGPDAAPAVGGGPPARAGTAPGDGDRPAAPAGPAGDEGRRQGARGAGSAPVVFATKPAFGHTLGATGALEVIALLLALRHRAVPPLPHTRTVMPELTLPLAAGRPREVTGSLGISLTLGFGGFNTCLLVEGAA</sequence>
<evidence type="ECO:0000259" key="5">
    <source>
        <dbReference type="PROSITE" id="PS52004"/>
    </source>
</evidence>
<evidence type="ECO:0000256" key="2">
    <source>
        <dbReference type="ARBA" id="ARBA00022679"/>
    </source>
</evidence>
<dbReference type="InterPro" id="IPR014030">
    <property type="entry name" value="Ketoacyl_synth_N"/>
</dbReference>
<proteinExistence type="inferred from homology"/>
<dbReference type="InterPro" id="IPR016039">
    <property type="entry name" value="Thiolase-like"/>
</dbReference>
<gene>
    <name evidence="6" type="primary">cfa3</name>
    <name evidence="6" type="ORF">GCM10010251_39640</name>
</gene>
<reference evidence="6" key="2">
    <citation type="submission" date="2020-09" db="EMBL/GenBank/DDBJ databases">
        <authorList>
            <person name="Sun Q."/>
            <person name="Ohkuma M."/>
        </authorList>
    </citation>
    <scope>NUCLEOTIDE SEQUENCE</scope>
    <source>
        <strain evidence="6">JCM 4346</strain>
    </source>
</reference>
<dbReference type="Pfam" id="PF00109">
    <property type="entry name" value="ketoacyl-synt"/>
    <property type="match status" value="2"/>
</dbReference>
<organism evidence="6 7">
    <name type="scientific">Streptomyces aurantiogriseus</name>
    <dbReference type="NCBI Taxonomy" id="66870"/>
    <lineage>
        <taxon>Bacteria</taxon>
        <taxon>Bacillati</taxon>
        <taxon>Actinomycetota</taxon>
        <taxon>Actinomycetes</taxon>
        <taxon>Kitasatosporales</taxon>
        <taxon>Streptomycetaceae</taxon>
        <taxon>Streptomyces</taxon>
    </lineage>
</organism>
<comment type="similarity">
    <text evidence="1 3">Belongs to the thiolase-like superfamily. Beta-ketoacyl-ACP synthases family.</text>
</comment>
<dbReference type="GO" id="GO:0006633">
    <property type="term" value="P:fatty acid biosynthetic process"/>
    <property type="evidence" value="ECO:0007669"/>
    <property type="project" value="TreeGrafter"/>
</dbReference>
<dbReference type="AlphaFoldDB" id="A0A918CEZ1"/>
<evidence type="ECO:0000313" key="6">
    <source>
        <dbReference type="EMBL" id="GGR19535.1"/>
    </source>
</evidence>
<dbReference type="Pfam" id="PF02801">
    <property type="entry name" value="Ketoacyl-synt_C"/>
    <property type="match status" value="2"/>
</dbReference>
<dbReference type="InterPro" id="IPR000794">
    <property type="entry name" value="Beta-ketoacyl_synthase"/>
</dbReference>
<reference evidence="6" key="1">
    <citation type="journal article" date="2014" name="Int. J. Syst. Evol. Microbiol.">
        <title>Complete genome sequence of Corynebacterium casei LMG S-19264T (=DSM 44701T), isolated from a smear-ripened cheese.</title>
        <authorList>
            <consortium name="US DOE Joint Genome Institute (JGI-PGF)"/>
            <person name="Walter F."/>
            <person name="Albersmeier A."/>
            <person name="Kalinowski J."/>
            <person name="Ruckert C."/>
        </authorList>
    </citation>
    <scope>NUCLEOTIDE SEQUENCE</scope>
    <source>
        <strain evidence="6">JCM 4346</strain>
    </source>
</reference>
<comment type="caution">
    <text evidence="6">The sequence shown here is derived from an EMBL/GenBank/DDBJ whole genome shotgun (WGS) entry which is preliminary data.</text>
</comment>